<dbReference type="AlphaFoldDB" id="A0A1D1VGN0"/>
<dbReference type="SUPFAM" id="SSF54695">
    <property type="entry name" value="POZ domain"/>
    <property type="match status" value="1"/>
</dbReference>
<dbReference type="InterPro" id="IPR011333">
    <property type="entry name" value="SKP1/BTB/POZ_sf"/>
</dbReference>
<evidence type="ECO:0000313" key="3">
    <source>
        <dbReference type="EMBL" id="GAV00780.1"/>
    </source>
</evidence>
<reference evidence="3 4" key="1">
    <citation type="journal article" date="2016" name="Nat. Commun.">
        <title>Extremotolerant tardigrade genome and improved radiotolerance of human cultured cells by tardigrade-unique protein.</title>
        <authorList>
            <person name="Hashimoto T."/>
            <person name="Horikawa D.D."/>
            <person name="Saito Y."/>
            <person name="Kuwahara H."/>
            <person name="Kozuka-Hata H."/>
            <person name="Shin-I T."/>
            <person name="Minakuchi Y."/>
            <person name="Ohishi K."/>
            <person name="Motoyama A."/>
            <person name="Aizu T."/>
            <person name="Enomoto A."/>
            <person name="Kondo K."/>
            <person name="Tanaka S."/>
            <person name="Hara Y."/>
            <person name="Koshikawa S."/>
            <person name="Sagara H."/>
            <person name="Miura T."/>
            <person name="Yokobori S."/>
            <person name="Miyagawa K."/>
            <person name="Suzuki Y."/>
            <person name="Kubo T."/>
            <person name="Oyama M."/>
            <person name="Kohara Y."/>
            <person name="Fujiyama A."/>
            <person name="Arakawa K."/>
            <person name="Katayama T."/>
            <person name="Toyoda A."/>
            <person name="Kunieda T."/>
        </authorList>
    </citation>
    <scope>NUCLEOTIDE SEQUENCE [LARGE SCALE GENOMIC DNA]</scope>
    <source>
        <strain evidence="3 4">YOKOZUNA-1</strain>
    </source>
</reference>
<proteinExistence type="predicted"/>
<gene>
    <name evidence="3" type="primary">RvY_11581-1</name>
    <name evidence="3" type="synonym">RvY_11581.1</name>
    <name evidence="3" type="ORF">RvY_11581</name>
</gene>
<organism evidence="3 4">
    <name type="scientific">Ramazzottius varieornatus</name>
    <name type="common">Water bear</name>
    <name type="synonym">Tardigrade</name>
    <dbReference type="NCBI Taxonomy" id="947166"/>
    <lineage>
        <taxon>Eukaryota</taxon>
        <taxon>Metazoa</taxon>
        <taxon>Ecdysozoa</taxon>
        <taxon>Tardigrada</taxon>
        <taxon>Eutardigrada</taxon>
        <taxon>Parachela</taxon>
        <taxon>Hypsibioidea</taxon>
        <taxon>Ramazzottiidae</taxon>
        <taxon>Ramazzottius</taxon>
    </lineage>
</organism>
<evidence type="ECO:0000256" key="1">
    <source>
        <dbReference type="SAM" id="MobiDB-lite"/>
    </source>
</evidence>
<feature type="compositionally biased region" description="Polar residues" evidence="1">
    <location>
        <begin position="59"/>
        <end position="72"/>
    </location>
</feature>
<dbReference type="EMBL" id="BDGG01000006">
    <property type="protein sequence ID" value="GAV00780.1"/>
    <property type="molecule type" value="Genomic_DNA"/>
</dbReference>
<evidence type="ECO:0000313" key="4">
    <source>
        <dbReference type="Proteomes" id="UP000186922"/>
    </source>
</evidence>
<feature type="domain" description="BTB" evidence="2">
    <location>
        <begin position="103"/>
        <end position="165"/>
    </location>
</feature>
<evidence type="ECO:0000259" key="2">
    <source>
        <dbReference type="PROSITE" id="PS50097"/>
    </source>
</evidence>
<dbReference type="Pfam" id="PF00651">
    <property type="entry name" value="BTB"/>
    <property type="match status" value="1"/>
</dbReference>
<protein>
    <recommendedName>
        <fullName evidence="2">BTB domain-containing protein</fullName>
    </recommendedName>
</protein>
<keyword evidence="4" id="KW-1185">Reference proteome</keyword>
<dbReference type="Gene3D" id="3.30.710.10">
    <property type="entry name" value="Potassium Channel Kv1.1, Chain A"/>
    <property type="match status" value="1"/>
</dbReference>
<dbReference type="Proteomes" id="UP000186922">
    <property type="component" value="Unassembled WGS sequence"/>
</dbReference>
<accession>A0A1D1VGN0</accession>
<comment type="caution">
    <text evidence="3">The sequence shown here is derived from an EMBL/GenBank/DDBJ whole genome shotgun (WGS) entry which is preliminary data.</text>
</comment>
<feature type="region of interest" description="Disordered" evidence="1">
    <location>
        <begin position="1"/>
        <end position="36"/>
    </location>
</feature>
<dbReference type="InterPro" id="IPR000210">
    <property type="entry name" value="BTB/POZ_dom"/>
</dbReference>
<dbReference type="OrthoDB" id="10063722at2759"/>
<dbReference type="CDD" id="cd18186">
    <property type="entry name" value="BTB_POZ_ZBTB_KLHL-like"/>
    <property type="match status" value="1"/>
</dbReference>
<dbReference type="PROSITE" id="PS50097">
    <property type="entry name" value="BTB"/>
    <property type="match status" value="1"/>
</dbReference>
<sequence>MPKRATSSSDGTHSASKRSRRDDASKRKKSRNGVVPPAELLNITISRWRWPDVPEAEGGSTTNLESAPPAQQISKTNYRVVESIPLNWKQVLINYRDNKSSITDILFTTNEGHKVPAHSLILRIRVPYFHNLLPGKHPSPDGKPAEVHIEWSDSETLQCIIDYAYFFRTAKEFALAQVLKVYTAAMHIEWEELETSCYEQFQEQLAQNNCLAWLEWSIVNNVPLVKHRAASFAAAHMEVLQEERQQDLTDLSLEAHLSINNYSYLS</sequence>
<feature type="region of interest" description="Disordered" evidence="1">
    <location>
        <begin position="52"/>
        <end position="72"/>
    </location>
</feature>
<feature type="compositionally biased region" description="Polar residues" evidence="1">
    <location>
        <begin position="1"/>
        <end position="13"/>
    </location>
</feature>
<name>A0A1D1VGN0_RAMVA</name>